<comment type="similarity">
    <text evidence="1">Belongs to the zinc-associated anti-sigma factor (ZAS) superfamily. Anti-sigma-W factor family.</text>
</comment>
<dbReference type="Pfam" id="PF13490">
    <property type="entry name" value="zf-HC2"/>
    <property type="match status" value="1"/>
</dbReference>
<organism evidence="5 6">
    <name type="scientific">Gracilibacillus halotolerans</name>
    <dbReference type="NCBI Taxonomy" id="74386"/>
    <lineage>
        <taxon>Bacteria</taxon>
        <taxon>Bacillati</taxon>
        <taxon>Bacillota</taxon>
        <taxon>Bacilli</taxon>
        <taxon>Bacillales</taxon>
        <taxon>Bacillaceae</taxon>
        <taxon>Gracilibacillus</taxon>
    </lineage>
</organism>
<dbReference type="AlphaFoldDB" id="A0A841RT64"/>
<evidence type="ECO:0000256" key="3">
    <source>
        <dbReference type="SAM" id="Phobius"/>
    </source>
</evidence>
<dbReference type="Proteomes" id="UP000572212">
    <property type="component" value="Unassembled WGS sequence"/>
</dbReference>
<feature type="transmembrane region" description="Helical" evidence="3">
    <location>
        <begin position="86"/>
        <end position="105"/>
    </location>
</feature>
<evidence type="ECO:0000256" key="2">
    <source>
        <dbReference type="ARBA" id="ARBA00024438"/>
    </source>
</evidence>
<gene>
    <name evidence="5" type="ORF">GGQ92_003231</name>
</gene>
<dbReference type="RefSeq" id="WP_184251271.1">
    <property type="nucleotide sequence ID" value="NZ_BAAACU010000062.1"/>
</dbReference>
<dbReference type="EMBL" id="JACHON010000038">
    <property type="protein sequence ID" value="MBB6514405.1"/>
    <property type="molecule type" value="Genomic_DNA"/>
</dbReference>
<keyword evidence="6" id="KW-1185">Reference proteome</keyword>
<accession>A0A841RT64</accession>
<proteinExistence type="inferred from homology"/>
<sequence length="201" mass="23075">MKCDNKFIDLIHEYLDGDISKEDEKYLSSHLEKCEACQIHFRELKQTVALITTNVDMKPSENFTLNVMDNLPMERKGKKITRWMKVHPIFTAAAIFFILMLGGMISDWNQSEKLTYPKGMNLVVENDTVIVPEGVIIDEDITVKNGDLQIEGEVKGNVVVVNGNHLTASTGNVVGEIQEIDRMFSWMWYRLKQLFENIFSL</sequence>
<evidence type="ECO:0000256" key="1">
    <source>
        <dbReference type="ARBA" id="ARBA00024353"/>
    </source>
</evidence>
<protein>
    <recommendedName>
        <fullName evidence="2">Anti-sigma-W factor RsiW</fullName>
    </recommendedName>
</protein>
<evidence type="ECO:0000313" key="6">
    <source>
        <dbReference type="Proteomes" id="UP000572212"/>
    </source>
</evidence>
<reference evidence="5 6" key="1">
    <citation type="submission" date="2020-08" db="EMBL/GenBank/DDBJ databases">
        <title>Genomic Encyclopedia of Type Strains, Phase IV (KMG-IV): sequencing the most valuable type-strain genomes for metagenomic binning, comparative biology and taxonomic classification.</title>
        <authorList>
            <person name="Goeker M."/>
        </authorList>
    </citation>
    <scope>NUCLEOTIDE SEQUENCE [LARGE SCALE GENOMIC DNA]</scope>
    <source>
        <strain evidence="5 6">DSM 11805</strain>
    </source>
</reference>
<keyword evidence="3" id="KW-0812">Transmembrane</keyword>
<feature type="domain" description="Putative zinc-finger" evidence="4">
    <location>
        <begin position="7"/>
        <end position="38"/>
    </location>
</feature>
<comment type="caution">
    <text evidence="5">The sequence shown here is derived from an EMBL/GenBank/DDBJ whole genome shotgun (WGS) entry which is preliminary data.</text>
</comment>
<evidence type="ECO:0000259" key="4">
    <source>
        <dbReference type="Pfam" id="PF13490"/>
    </source>
</evidence>
<dbReference type="InterPro" id="IPR027383">
    <property type="entry name" value="Znf_put"/>
</dbReference>
<name>A0A841RT64_9BACI</name>
<evidence type="ECO:0000313" key="5">
    <source>
        <dbReference type="EMBL" id="MBB6514405.1"/>
    </source>
</evidence>
<keyword evidence="3" id="KW-0472">Membrane</keyword>
<dbReference type="Gene3D" id="1.10.10.1320">
    <property type="entry name" value="Anti-sigma factor, zinc-finger domain"/>
    <property type="match status" value="1"/>
</dbReference>
<dbReference type="InterPro" id="IPR041916">
    <property type="entry name" value="Anti_sigma_zinc_sf"/>
</dbReference>
<keyword evidence="3" id="KW-1133">Transmembrane helix</keyword>